<comment type="caution">
    <text evidence="2">The sequence shown here is derived from an EMBL/GenBank/DDBJ whole genome shotgun (WGS) entry which is preliminary data.</text>
</comment>
<sequence length="443" mass="47003">MIGGPAEEDRPAAPAPGPSAPVPLGDSDLLALGELVSTDGRGPGEERPTEPVRARCGRPLLYPVPGEDLPAHLRRRSEATGRRYVGALFAFDLDALPRRQRYSAARFEVILTDPAALAVRLDGDGGTLGLSWPAAFAEPTSTTAVHAVTAARARPGWLARLATRAGSPRAHVFGIHRHEFGWVYEDPRGDLLVPRVHGMHALLELPPGVGRVAGALDVRVRVTGGRDPYSAGLRESVTFDEAFEAGGAVEGAAVRLCMAVDVTGYSRRSTAAAEQVQRDLVALLSQVRQGAGVPESAVRPQPQGDGQFTVLPAGIDESVVISRLVTGLGQQLRVLNAGRPAAERLRVRVALHRGLVKPASNGWVGVAAIAVHRILDSSPLRDALTARPAVDFVLGVPDVLFQDVIRHATEPPLPADFAPIIVELPAKGFVEHSWLHIGPEESV</sequence>
<evidence type="ECO:0008006" key="4">
    <source>
        <dbReference type="Google" id="ProtNLM"/>
    </source>
</evidence>
<gene>
    <name evidence="2" type="ORF">MED15_03817</name>
</gene>
<name>A0ABX9D1I5_9ACTN</name>
<dbReference type="Proteomes" id="UP000249045">
    <property type="component" value="Unassembled WGS sequence"/>
</dbReference>
<feature type="region of interest" description="Disordered" evidence="1">
    <location>
        <begin position="1"/>
        <end position="27"/>
    </location>
</feature>
<evidence type="ECO:0000313" key="2">
    <source>
        <dbReference type="EMBL" id="RAO16298.1"/>
    </source>
</evidence>
<organism evidence="2 3">
    <name type="scientific">Micromonospora noduli</name>
    <dbReference type="NCBI Taxonomy" id="709876"/>
    <lineage>
        <taxon>Bacteria</taxon>
        <taxon>Bacillati</taxon>
        <taxon>Actinomycetota</taxon>
        <taxon>Actinomycetes</taxon>
        <taxon>Micromonosporales</taxon>
        <taxon>Micromonosporaceae</taxon>
        <taxon>Micromonospora</taxon>
    </lineage>
</organism>
<accession>A0ABX9D1I5</accession>
<dbReference type="EMBL" id="PYAC01000017">
    <property type="protein sequence ID" value="RAO16298.1"/>
    <property type="molecule type" value="Genomic_DNA"/>
</dbReference>
<protein>
    <recommendedName>
        <fullName evidence="4">Guanylate cyclase domain-containing protein</fullName>
    </recommendedName>
</protein>
<reference evidence="2 3" key="1">
    <citation type="submission" date="2018-03" db="EMBL/GenBank/DDBJ databases">
        <title>Defining the species Micromonospora saelicesensis and Micromonospora noduli under the framework of genomics.</title>
        <authorList>
            <person name="Riesco R."/>
            <person name="Trujillo M.E."/>
        </authorList>
    </citation>
    <scope>NUCLEOTIDE SEQUENCE [LARGE SCALE GENOMIC DNA]</scope>
    <source>
        <strain evidence="2 3">MED15</strain>
    </source>
</reference>
<evidence type="ECO:0000256" key="1">
    <source>
        <dbReference type="SAM" id="MobiDB-lite"/>
    </source>
</evidence>
<evidence type="ECO:0000313" key="3">
    <source>
        <dbReference type="Proteomes" id="UP000249045"/>
    </source>
</evidence>
<keyword evidence="3" id="KW-1185">Reference proteome</keyword>
<proteinExistence type="predicted"/>